<protein>
    <submittedName>
        <fullName evidence="1">Uncharacterized protein</fullName>
    </submittedName>
</protein>
<gene>
    <name evidence="1" type="ORF">K435DRAFT_688540</name>
</gene>
<sequence>KLERRQNICAVMQGVSQDLGNAAELQFWTSIQESLEQLGTAGMSDEEDGREGSEMIKVVTAPDFRHADFQKLYRFVDEVRFSRPQYFSQVGRKRMKRVQSAGTIKRTPPTGLPQAFLDERYLQNLTTRQLAKLELTSGQHSIPK</sequence>
<feature type="non-terminal residue" evidence="1">
    <location>
        <position position="1"/>
    </location>
</feature>
<keyword evidence="2" id="KW-1185">Reference proteome</keyword>
<dbReference type="OrthoDB" id="2874374at2759"/>
<accession>A0A4V4HCM7</accession>
<evidence type="ECO:0000313" key="2">
    <source>
        <dbReference type="Proteomes" id="UP000297245"/>
    </source>
</evidence>
<dbReference type="AlphaFoldDB" id="A0A4V4HCM7"/>
<dbReference type="Proteomes" id="UP000297245">
    <property type="component" value="Unassembled WGS sequence"/>
</dbReference>
<name>A0A4V4HCM7_DENBC</name>
<reference evidence="1 2" key="1">
    <citation type="journal article" date="2019" name="Nat. Ecol. Evol.">
        <title>Megaphylogeny resolves global patterns of mushroom evolution.</title>
        <authorList>
            <person name="Varga T."/>
            <person name="Krizsan K."/>
            <person name="Foldi C."/>
            <person name="Dima B."/>
            <person name="Sanchez-Garcia M."/>
            <person name="Sanchez-Ramirez S."/>
            <person name="Szollosi G.J."/>
            <person name="Szarkandi J.G."/>
            <person name="Papp V."/>
            <person name="Albert L."/>
            <person name="Andreopoulos W."/>
            <person name="Angelini C."/>
            <person name="Antonin V."/>
            <person name="Barry K.W."/>
            <person name="Bougher N.L."/>
            <person name="Buchanan P."/>
            <person name="Buyck B."/>
            <person name="Bense V."/>
            <person name="Catcheside P."/>
            <person name="Chovatia M."/>
            <person name="Cooper J."/>
            <person name="Damon W."/>
            <person name="Desjardin D."/>
            <person name="Finy P."/>
            <person name="Geml J."/>
            <person name="Haridas S."/>
            <person name="Hughes K."/>
            <person name="Justo A."/>
            <person name="Karasinski D."/>
            <person name="Kautmanova I."/>
            <person name="Kiss B."/>
            <person name="Kocsube S."/>
            <person name="Kotiranta H."/>
            <person name="LaButti K.M."/>
            <person name="Lechner B.E."/>
            <person name="Liimatainen K."/>
            <person name="Lipzen A."/>
            <person name="Lukacs Z."/>
            <person name="Mihaltcheva S."/>
            <person name="Morgado L.N."/>
            <person name="Niskanen T."/>
            <person name="Noordeloos M.E."/>
            <person name="Ohm R.A."/>
            <person name="Ortiz-Santana B."/>
            <person name="Ovrebo C."/>
            <person name="Racz N."/>
            <person name="Riley R."/>
            <person name="Savchenko A."/>
            <person name="Shiryaev A."/>
            <person name="Soop K."/>
            <person name="Spirin V."/>
            <person name="Szebenyi C."/>
            <person name="Tomsovsky M."/>
            <person name="Tulloss R.E."/>
            <person name="Uehling J."/>
            <person name="Grigoriev I.V."/>
            <person name="Vagvolgyi C."/>
            <person name="Papp T."/>
            <person name="Martin F.M."/>
            <person name="Miettinen O."/>
            <person name="Hibbett D.S."/>
            <person name="Nagy L.G."/>
        </authorList>
    </citation>
    <scope>NUCLEOTIDE SEQUENCE [LARGE SCALE GENOMIC DNA]</scope>
    <source>
        <strain evidence="1 2">CBS 962.96</strain>
    </source>
</reference>
<dbReference type="EMBL" id="ML179632">
    <property type="protein sequence ID" value="THU83955.1"/>
    <property type="molecule type" value="Genomic_DNA"/>
</dbReference>
<evidence type="ECO:0000313" key="1">
    <source>
        <dbReference type="EMBL" id="THU83955.1"/>
    </source>
</evidence>
<organism evidence="1 2">
    <name type="scientific">Dendrothele bispora (strain CBS 962.96)</name>
    <dbReference type="NCBI Taxonomy" id="1314807"/>
    <lineage>
        <taxon>Eukaryota</taxon>
        <taxon>Fungi</taxon>
        <taxon>Dikarya</taxon>
        <taxon>Basidiomycota</taxon>
        <taxon>Agaricomycotina</taxon>
        <taxon>Agaricomycetes</taxon>
        <taxon>Agaricomycetidae</taxon>
        <taxon>Agaricales</taxon>
        <taxon>Agaricales incertae sedis</taxon>
        <taxon>Dendrothele</taxon>
    </lineage>
</organism>
<proteinExistence type="predicted"/>